<evidence type="ECO:0000256" key="1">
    <source>
        <dbReference type="SAM" id="MobiDB-lite"/>
    </source>
</evidence>
<feature type="chain" id="PRO_5046921527" evidence="2">
    <location>
        <begin position="36"/>
        <end position="353"/>
    </location>
</feature>
<accession>A0ABZ2U2V5</accession>
<feature type="region of interest" description="Disordered" evidence="1">
    <location>
        <begin position="271"/>
        <end position="311"/>
    </location>
</feature>
<keyword evidence="5" id="KW-1185">Reference proteome</keyword>
<name>A0ABZ2U2V5_9ACTN</name>
<dbReference type="EMBL" id="CP136137">
    <property type="protein sequence ID" value="WYY08058.1"/>
    <property type="molecule type" value="Genomic_DNA"/>
</dbReference>
<dbReference type="PANTHER" id="PTHR24094">
    <property type="entry name" value="SECRETED PROTEIN"/>
    <property type="match status" value="1"/>
</dbReference>
<dbReference type="Pfam" id="PF07510">
    <property type="entry name" value="GmrSD_C"/>
    <property type="match status" value="1"/>
</dbReference>
<feature type="signal peptide" evidence="2">
    <location>
        <begin position="1"/>
        <end position="35"/>
    </location>
</feature>
<sequence>MSVSLRRSLIGRSHAVGLSAVGAAAAVLITGCSPASDTAVTSAASAVTDRGDIAWSSTAPPASTSMSSSAAPSTKALSAASTAALAALATLPVKGRAPKTGYDRALFGQAWSDDVSVEFGHNGCDTRNDILKRDLTDLTFKPRTRDCVVLSGTVDDVYTGKTIAFERGQKTSSAVQIDHVVALSDAWQKGAQQLSTEERTDFANDPRNLQAVDGPTNQQKGDGDAATWLPPNRSYRCTYVSRQIEVKSAYRLWVTAAEKQAMQRLLTNCGGTAPTTAEVPETSTETTPVRETPTTAATRRTRVPETTAQAPAGGDVYYKNCSAARAAGAAPLLIGEPGYRPGMDGDGDGIACE</sequence>
<evidence type="ECO:0000313" key="5">
    <source>
        <dbReference type="Proteomes" id="UP001479933"/>
    </source>
</evidence>
<keyword evidence="2" id="KW-0732">Signal</keyword>
<dbReference type="Pfam" id="PF05901">
    <property type="entry name" value="Excalibur"/>
    <property type="match status" value="1"/>
</dbReference>
<evidence type="ECO:0000256" key="2">
    <source>
        <dbReference type="SAM" id="SignalP"/>
    </source>
</evidence>
<dbReference type="Proteomes" id="UP001479933">
    <property type="component" value="Chromosome"/>
</dbReference>
<dbReference type="PROSITE" id="PS51257">
    <property type="entry name" value="PROKAR_LIPOPROTEIN"/>
    <property type="match status" value="1"/>
</dbReference>
<dbReference type="SMART" id="SM00894">
    <property type="entry name" value="Excalibur"/>
    <property type="match status" value="1"/>
</dbReference>
<evidence type="ECO:0000313" key="4">
    <source>
        <dbReference type="EMBL" id="WYY08058.1"/>
    </source>
</evidence>
<dbReference type="InterPro" id="IPR011089">
    <property type="entry name" value="GmrSD_C"/>
</dbReference>
<dbReference type="PANTHER" id="PTHR24094:SF15">
    <property type="entry name" value="AMP-DEPENDENT SYNTHETASE_LIGASE DOMAIN-CONTAINING PROTEIN-RELATED"/>
    <property type="match status" value="1"/>
</dbReference>
<evidence type="ECO:0000259" key="3">
    <source>
        <dbReference type="SMART" id="SM00894"/>
    </source>
</evidence>
<dbReference type="RefSeq" id="WP_239588750.1">
    <property type="nucleotide sequence ID" value="NZ_CP136137.1"/>
</dbReference>
<feature type="compositionally biased region" description="Low complexity" evidence="1">
    <location>
        <begin position="272"/>
        <end position="308"/>
    </location>
</feature>
<organism evidence="4 5">
    <name type="scientific">Gordonia hydrophobica</name>
    <dbReference type="NCBI Taxonomy" id="40516"/>
    <lineage>
        <taxon>Bacteria</taxon>
        <taxon>Bacillati</taxon>
        <taxon>Actinomycetota</taxon>
        <taxon>Actinomycetes</taxon>
        <taxon>Mycobacteriales</taxon>
        <taxon>Gordoniaceae</taxon>
        <taxon>Gordonia</taxon>
    </lineage>
</organism>
<gene>
    <name evidence="4" type="ORF">RVF87_02960</name>
</gene>
<dbReference type="InterPro" id="IPR008613">
    <property type="entry name" value="Excalibur_Ca-bd_domain"/>
</dbReference>
<feature type="domain" description="Excalibur calcium-binding" evidence="3">
    <location>
        <begin position="317"/>
        <end position="353"/>
    </location>
</feature>
<protein>
    <submittedName>
        <fullName evidence="4">DUF1524 domain-containing protein</fullName>
    </submittedName>
</protein>
<reference evidence="4 5" key="1">
    <citation type="journal article" date="2023" name="Virus Evol.">
        <title>Computational host range prediction-The good, the bad, and the ugly.</title>
        <authorList>
            <person name="Howell A.A."/>
            <person name="Versoza C.J."/>
            <person name="Pfeifer S.P."/>
        </authorList>
    </citation>
    <scope>NUCLEOTIDE SEQUENCE [LARGE SCALE GENOMIC DNA]</scope>
    <source>
        <strain evidence="4 5">1610/1b</strain>
    </source>
</reference>
<proteinExistence type="predicted"/>